<evidence type="ECO:0000256" key="1">
    <source>
        <dbReference type="ARBA" id="ARBA00006484"/>
    </source>
</evidence>
<dbReference type="Gene3D" id="3.40.50.720">
    <property type="entry name" value="NAD(P)-binding Rossmann-like Domain"/>
    <property type="match status" value="1"/>
</dbReference>
<protein>
    <recommendedName>
        <fullName evidence="6">Alcohol dehydrogenase-like C-terminal domain-containing protein</fullName>
    </recommendedName>
</protein>
<dbReference type="InterPro" id="IPR002347">
    <property type="entry name" value="SDR_fam"/>
</dbReference>
<dbReference type="GO" id="GO:0005737">
    <property type="term" value="C:cytoplasm"/>
    <property type="evidence" value="ECO:0007669"/>
    <property type="project" value="TreeGrafter"/>
</dbReference>
<dbReference type="InterPro" id="IPR036291">
    <property type="entry name" value="NAD(P)-bd_dom_sf"/>
</dbReference>
<dbReference type="AlphaFoldDB" id="A0AAR5PPH2"/>
<keyword evidence="5" id="KW-1185">Reference proteome</keyword>
<dbReference type="PANTHER" id="PTHR44229">
    <property type="entry name" value="15-HYDROXYPROSTAGLANDIN DEHYDROGENASE [NAD(+)]"/>
    <property type="match status" value="1"/>
</dbReference>
<dbReference type="SUPFAM" id="SSF51735">
    <property type="entry name" value="NAD(P)-binding Rossmann-fold domains"/>
    <property type="match status" value="1"/>
</dbReference>
<dbReference type="GO" id="GO:0016616">
    <property type="term" value="F:oxidoreductase activity, acting on the CH-OH group of donors, NAD or NADP as acceptor"/>
    <property type="evidence" value="ECO:0007669"/>
    <property type="project" value="TreeGrafter"/>
</dbReference>
<proteinExistence type="inferred from homology"/>
<sequence>MFRVLTRLKPSFSECGSRKSSHPPPCPHVEPGEKPQYSKPDCSRAVIIGGTGSVGLATATQLLCAKAAKVALIDTDACKGKDAVTSLNCSFGKDKALFLKADVTNKMDIQDTLRKVRGELKHVDLIVNAFGIWDESKWEDEVKVNLLGTLNVNEIAKDIVSQPGGLVLNITGIQGIEVFTPGPALAASFLGVVGFTQSKGHERNASANGVRIVALCCGLTHSPTLKEVEQRTCCPAMANDLKNYLNEGCWQQPEAAGKAAVELLKYAPSGSIWIVEGSQLFHLRLPSLHAFRTLETQFT</sequence>
<reference evidence="4" key="2">
    <citation type="submission" date="2024-08" db="UniProtKB">
        <authorList>
            <consortium name="EnsemblMetazoa"/>
        </authorList>
    </citation>
    <scope>IDENTIFICATION</scope>
</reference>
<dbReference type="PRINTS" id="PR01167">
    <property type="entry name" value="INSADHFAMILY"/>
</dbReference>
<keyword evidence="2" id="KW-0560">Oxidoreductase</keyword>
<evidence type="ECO:0008006" key="6">
    <source>
        <dbReference type="Google" id="ProtNLM"/>
    </source>
</evidence>
<organism evidence="4 5">
    <name type="scientific">Dendroctonus ponderosae</name>
    <name type="common">Mountain pine beetle</name>
    <dbReference type="NCBI Taxonomy" id="77166"/>
    <lineage>
        <taxon>Eukaryota</taxon>
        <taxon>Metazoa</taxon>
        <taxon>Ecdysozoa</taxon>
        <taxon>Arthropoda</taxon>
        <taxon>Hexapoda</taxon>
        <taxon>Insecta</taxon>
        <taxon>Pterygota</taxon>
        <taxon>Neoptera</taxon>
        <taxon>Endopterygota</taxon>
        <taxon>Coleoptera</taxon>
        <taxon>Polyphaga</taxon>
        <taxon>Cucujiformia</taxon>
        <taxon>Curculionidae</taxon>
        <taxon>Scolytinae</taxon>
        <taxon>Dendroctonus</taxon>
    </lineage>
</organism>
<feature type="region of interest" description="Disordered" evidence="3">
    <location>
        <begin position="13"/>
        <end position="38"/>
    </location>
</feature>
<dbReference type="PANTHER" id="PTHR44229:SF8">
    <property type="entry name" value="ALCOHOL DEHYDROGENASE-RELATED"/>
    <property type="match status" value="1"/>
</dbReference>
<evidence type="ECO:0000313" key="4">
    <source>
        <dbReference type="EnsemblMetazoa" id="XP_019762919.1"/>
    </source>
</evidence>
<reference evidence="5" key="1">
    <citation type="journal article" date="2013" name="Genome Biol.">
        <title>Draft genome of the mountain pine beetle, Dendroctonus ponderosae Hopkins, a major forest pest.</title>
        <authorList>
            <person name="Keeling C.I."/>
            <person name="Yuen M.M."/>
            <person name="Liao N.Y."/>
            <person name="Docking T.R."/>
            <person name="Chan S.K."/>
            <person name="Taylor G.A."/>
            <person name="Palmquist D.L."/>
            <person name="Jackman S.D."/>
            <person name="Nguyen A."/>
            <person name="Li M."/>
            <person name="Henderson H."/>
            <person name="Janes J.K."/>
            <person name="Zhao Y."/>
            <person name="Pandoh P."/>
            <person name="Moore R."/>
            <person name="Sperling F.A."/>
            <person name="Huber D.P."/>
            <person name="Birol I."/>
            <person name="Jones S.J."/>
            <person name="Bohlmann J."/>
        </authorList>
    </citation>
    <scope>NUCLEOTIDE SEQUENCE</scope>
</reference>
<evidence type="ECO:0000256" key="3">
    <source>
        <dbReference type="SAM" id="MobiDB-lite"/>
    </source>
</evidence>
<dbReference type="EnsemblMetazoa" id="XM_019909759.1">
    <property type="protein sequence ID" value="XP_019765318.1"/>
    <property type="gene ID" value="LOC109541044"/>
</dbReference>
<evidence type="ECO:0000313" key="5">
    <source>
        <dbReference type="Proteomes" id="UP000019118"/>
    </source>
</evidence>
<name>A0AAR5PPH2_DENPD</name>
<dbReference type="Pfam" id="PF00106">
    <property type="entry name" value="adh_short"/>
    <property type="match status" value="1"/>
</dbReference>
<dbReference type="GeneID" id="109539552"/>
<dbReference type="EnsemblMetazoa" id="XM_019907250.1">
    <property type="protein sequence ID" value="XP_019762809.1"/>
    <property type="gene ID" value="LOC109539477"/>
</dbReference>
<dbReference type="RefSeq" id="XP_019762919.1">
    <property type="nucleotide sequence ID" value="XM_019907360.2"/>
</dbReference>
<dbReference type="KEGG" id="dpa:109539552"/>
<dbReference type="Proteomes" id="UP000019118">
    <property type="component" value="Unassembled WGS sequence"/>
</dbReference>
<dbReference type="EnsemblMetazoa" id="XM_019907360.1">
    <property type="protein sequence ID" value="XP_019762919.1"/>
    <property type="gene ID" value="LOC109539552"/>
</dbReference>
<comment type="similarity">
    <text evidence="1">Belongs to the short-chain dehydrogenases/reductases (SDR) family.</text>
</comment>
<accession>A0AAR5PPH2</accession>
<evidence type="ECO:0000256" key="2">
    <source>
        <dbReference type="ARBA" id="ARBA00023002"/>
    </source>
</evidence>